<gene>
    <name evidence="1" type="ORF">IV203_022057</name>
</gene>
<dbReference type="AlphaFoldDB" id="A0A9K3KJC1"/>
<accession>A0A9K3KJC1</accession>
<dbReference type="EMBL" id="JAGRRH010000023">
    <property type="protein sequence ID" value="KAG7344049.1"/>
    <property type="molecule type" value="Genomic_DNA"/>
</dbReference>
<reference evidence="1" key="2">
    <citation type="submission" date="2021-04" db="EMBL/GenBank/DDBJ databases">
        <authorList>
            <person name="Podell S."/>
        </authorList>
    </citation>
    <scope>NUCLEOTIDE SEQUENCE</scope>
    <source>
        <strain evidence="1">Hildebrandi</strain>
    </source>
</reference>
<dbReference type="Proteomes" id="UP000693970">
    <property type="component" value="Unassembled WGS sequence"/>
</dbReference>
<evidence type="ECO:0000313" key="2">
    <source>
        <dbReference type="Proteomes" id="UP000693970"/>
    </source>
</evidence>
<dbReference type="OrthoDB" id="341482at2759"/>
<sequence length="129" mass="15163">MHLSLHGSRQKPFTSEGFEWYDKELSKSSRPYCHRSLSLNGMTKNYLPYKKAGDLIVTDPCTPADHVLINISIKTIISAMWEGPDYTNFYNNICEKRHHASSLVTKMEDTLTWRCCRIWIPKRYYPPYQ</sequence>
<protein>
    <submittedName>
        <fullName evidence="1">Uncharacterized protein</fullName>
    </submittedName>
</protein>
<name>A0A9K3KJC1_9STRA</name>
<evidence type="ECO:0000313" key="1">
    <source>
        <dbReference type="EMBL" id="KAG7344049.1"/>
    </source>
</evidence>
<keyword evidence="2" id="KW-1185">Reference proteome</keyword>
<organism evidence="1 2">
    <name type="scientific">Nitzschia inconspicua</name>
    <dbReference type="NCBI Taxonomy" id="303405"/>
    <lineage>
        <taxon>Eukaryota</taxon>
        <taxon>Sar</taxon>
        <taxon>Stramenopiles</taxon>
        <taxon>Ochrophyta</taxon>
        <taxon>Bacillariophyta</taxon>
        <taxon>Bacillariophyceae</taxon>
        <taxon>Bacillariophycidae</taxon>
        <taxon>Bacillariales</taxon>
        <taxon>Bacillariaceae</taxon>
        <taxon>Nitzschia</taxon>
    </lineage>
</organism>
<proteinExistence type="predicted"/>
<comment type="caution">
    <text evidence="1">The sequence shown here is derived from an EMBL/GenBank/DDBJ whole genome shotgun (WGS) entry which is preliminary data.</text>
</comment>
<reference evidence="1" key="1">
    <citation type="journal article" date="2021" name="Sci. Rep.">
        <title>Diploid genomic architecture of Nitzschia inconspicua, an elite biomass production diatom.</title>
        <authorList>
            <person name="Oliver A."/>
            <person name="Podell S."/>
            <person name="Pinowska A."/>
            <person name="Traller J.C."/>
            <person name="Smith S.R."/>
            <person name="McClure R."/>
            <person name="Beliaev A."/>
            <person name="Bohutskyi P."/>
            <person name="Hill E.A."/>
            <person name="Rabines A."/>
            <person name="Zheng H."/>
            <person name="Allen L.Z."/>
            <person name="Kuo A."/>
            <person name="Grigoriev I.V."/>
            <person name="Allen A.E."/>
            <person name="Hazlebeck D."/>
            <person name="Allen E.E."/>
        </authorList>
    </citation>
    <scope>NUCLEOTIDE SEQUENCE</scope>
    <source>
        <strain evidence="1">Hildebrandi</strain>
    </source>
</reference>